<gene>
    <name evidence="1" type="ORF">PMAYCL1PPCAC_09549</name>
</gene>
<keyword evidence="2" id="KW-1185">Reference proteome</keyword>
<feature type="non-terminal residue" evidence="1">
    <location>
        <position position="1"/>
    </location>
</feature>
<protein>
    <submittedName>
        <fullName evidence="1">Uncharacterized protein</fullName>
    </submittedName>
</protein>
<dbReference type="EMBL" id="BTRK01000002">
    <property type="protein sequence ID" value="GMR39354.1"/>
    <property type="molecule type" value="Genomic_DNA"/>
</dbReference>
<sequence length="134" mass="14683">DSDTMQVSLNCPDKWLIDGGFYHVGAASCGPSKKHSNTAAWFVNYNGDEVEIETAECTDSYKCTISAMQYDTACGSANGCSKIWPGDGIRCPVESNLRVKQENGTIINGTMEHLVCNEKTGHWTIEGRKEVEID</sequence>
<name>A0AAN4ZG68_9BILA</name>
<reference evidence="2" key="1">
    <citation type="submission" date="2022-10" db="EMBL/GenBank/DDBJ databases">
        <title>Genome assembly of Pristionchus species.</title>
        <authorList>
            <person name="Yoshida K."/>
            <person name="Sommer R.J."/>
        </authorList>
    </citation>
    <scope>NUCLEOTIDE SEQUENCE [LARGE SCALE GENOMIC DNA]</scope>
    <source>
        <strain evidence="2">RS5460</strain>
    </source>
</reference>
<dbReference type="Proteomes" id="UP001328107">
    <property type="component" value="Unassembled WGS sequence"/>
</dbReference>
<evidence type="ECO:0000313" key="1">
    <source>
        <dbReference type="EMBL" id="GMR39354.1"/>
    </source>
</evidence>
<evidence type="ECO:0000313" key="2">
    <source>
        <dbReference type="Proteomes" id="UP001328107"/>
    </source>
</evidence>
<organism evidence="1 2">
    <name type="scientific">Pristionchus mayeri</name>
    <dbReference type="NCBI Taxonomy" id="1317129"/>
    <lineage>
        <taxon>Eukaryota</taxon>
        <taxon>Metazoa</taxon>
        <taxon>Ecdysozoa</taxon>
        <taxon>Nematoda</taxon>
        <taxon>Chromadorea</taxon>
        <taxon>Rhabditida</taxon>
        <taxon>Rhabditina</taxon>
        <taxon>Diplogasteromorpha</taxon>
        <taxon>Diplogasteroidea</taxon>
        <taxon>Neodiplogasteridae</taxon>
        <taxon>Pristionchus</taxon>
    </lineage>
</organism>
<dbReference type="AlphaFoldDB" id="A0AAN4ZG68"/>
<accession>A0AAN4ZG68</accession>
<proteinExistence type="predicted"/>
<comment type="caution">
    <text evidence="1">The sequence shown here is derived from an EMBL/GenBank/DDBJ whole genome shotgun (WGS) entry which is preliminary data.</text>
</comment>